<dbReference type="CDD" id="cd06558">
    <property type="entry name" value="crotonase-like"/>
    <property type="match status" value="1"/>
</dbReference>
<evidence type="ECO:0000313" key="2">
    <source>
        <dbReference type="EMBL" id="MDQ0464259.1"/>
    </source>
</evidence>
<dbReference type="EMBL" id="JAUSVS010000003">
    <property type="protein sequence ID" value="MDQ0464259.1"/>
    <property type="molecule type" value="Genomic_DNA"/>
</dbReference>
<evidence type="ECO:0000313" key="3">
    <source>
        <dbReference type="Proteomes" id="UP001228905"/>
    </source>
</evidence>
<sequence length="278" mass="31198">MDFNDILYHVDDGVGVITLNRPQQRNAQSWRMLEEIDKAFDLARTDTAVRVVIIRGSEGCFSAGHDLGTGEGSEFRAKIRDGGPLAYYDGFKRYNLDLLLKWRNFEKPTIALVEGWCIYAGWMLAACMDIVFAAREARFLAGFVEYMSIPWDIGARKAKELIFESRFITATEAHELGFVNRLYDPADLERETFAYARRVAENSAGVLRFAKLQINKAQDAAGFSHALEDSLGDYVAMMTLLGPGEMRTPDGKKMLAVDLANQGRRGQRHGQSRGDLDP</sequence>
<protein>
    <submittedName>
        <fullName evidence="2">Enoyl-CoA hydratase</fullName>
        <ecNumber evidence="2">4.2.1.17</ecNumber>
    </submittedName>
</protein>
<proteinExistence type="predicted"/>
<evidence type="ECO:0000256" key="1">
    <source>
        <dbReference type="SAM" id="MobiDB-lite"/>
    </source>
</evidence>
<dbReference type="InterPro" id="IPR001753">
    <property type="entry name" value="Enoyl-CoA_hydra/iso"/>
</dbReference>
<dbReference type="GO" id="GO:0004300">
    <property type="term" value="F:enoyl-CoA hydratase activity"/>
    <property type="evidence" value="ECO:0007669"/>
    <property type="project" value="UniProtKB-EC"/>
</dbReference>
<keyword evidence="2" id="KW-0456">Lyase</keyword>
<dbReference type="PANTHER" id="PTHR11941">
    <property type="entry name" value="ENOYL-COA HYDRATASE-RELATED"/>
    <property type="match status" value="1"/>
</dbReference>
<gene>
    <name evidence="2" type="ORF">QO010_002040</name>
</gene>
<dbReference type="PANTHER" id="PTHR11941:SF124">
    <property type="entry name" value="ENOYL-COA HYDRATASE ECHA13-RELATED"/>
    <property type="match status" value="1"/>
</dbReference>
<dbReference type="SUPFAM" id="SSF52096">
    <property type="entry name" value="ClpP/crotonase"/>
    <property type="match status" value="1"/>
</dbReference>
<accession>A0ABU0IQG8</accession>
<organism evidence="2 3">
    <name type="scientific">Caulobacter ginsengisoli</name>
    <dbReference type="NCBI Taxonomy" id="400775"/>
    <lineage>
        <taxon>Bacteria</taxon>
        <taxon>Pseudomonadati</taxon>
        <taxon>Pseudomonadota</taxon>
        <taxon>Alphaproteobacteria</taxon>
        <taxon>Caulobacterales</taxon>
        <taxon>Caulobacteraceae</taxon>
        <taxon>Caulobacter</taxon>
    </lineage>
</organism>
<comment type="caution">
    <text evidence="2">The sequence shown here is derived from an EMBL/GenBank/DDBJ whole genome shotgun (WGS) entry which is preliminary data.</text>
</comment>
<dbReference type="Gene3D" id="3.90.226.10">
    <property type="entry name" value="2-enoyl-CoA Hydratase, Chain A, domain 1"/>
    <property type="match status" value="1"/>
</dbReference>
<dbReference type="InterPro" id="IPR029045">
    <property type="entry name" value="ClpP/crotonase-like_dom_sf"/>
</dbReference>
<feature type="region of interest" description="Disordered" evidence="1">
    <location>
        <begin position="259"/>
        <end position="278"/>
    </location>
</feature>
<dbReference type="Proteomes" id="UP001228905">
    <property type="component" value="Unassembled WGS sequence"/>
</dbReference>
<dbReference type="Pfam" id="PF00378">
    <property type="entry name" value="ECH_1"/>
    <property type="match status" value="1"/>
</dbReference>
<dbReference type="EC" id="4.2.1.17" evidence="2"/>
<keyword evidence="3" id="KW-1185">Reference proteome</keyword>
<name>A0ABU0IQG8_9CAUL</name>
<reference evidence="2 3" key="1">
    <citation type="submission" date="2023-07" db="EMBL/GenBank/DDBJ databases">
        <title>Genomic Encyclopedia of Type Strains, Phase IV (KMG-IV): sequencing the most valuable type-strain genomes for metagenomic binning, comparative biology and taxonomic classification.</title>
        <authorList>
            <person name="Goeker M."/>
        </authorList>
    </citation>
    <scope>NUCLEOTIDE SEQUENCE [LARGE SCALE GENOMIC DNA]</scope>
    <source>
        <strain evidence="2 3">DSM 18695</strain>
    </source>
</reference>
<dbReference type="RefSeq" id="WP_307348804.1">
    <property type="nucleotide sequence ID" value="NZ_JAUSVS010000003.1"/>
</dbReference>